<gene>
    <name evidence="2" type="ORF">POM88_035928</name>
</gene>
<dbReference type="Proteomes" id="UP001237642">
    <property type="component" value="Unassembled WGS sequence"/>
</dbReference>
<feature type="region of interest" description="Disordered" evidence="1">
    <location>
        <begin position="1"/>
        <end position="130"/>
    </location>
</feature>
<reference evidence="2" key="2">
    <citation type="submission" date="2023-05" db="EMBL/GenBank/DDBJ databases">
        <authorList>
            <person name="Schelkunov M.I."/>
        </authorList>
    </citation>
    <scope>NUCLEOTIDE SEQUENCE</scope>
    <source>
        <strain evidence="2">Hsosn_3</strain>
        <tissue evidence="2">Leaf</tissue>
    </source>
</reference>
<feature type="compositionally biased region" description="Polar residues" evidence="1">
    <location>
        <begin position="14"/>
        <end position="28"/>
    </location>
</feature>
<evidence type="ECO:0000313" key="3">
    <source>
        <dbReference type="Proteomes" id="UP001237642"/>
    </source>
</evidence>
<feature type="compositionally biased region" description="Basic and acidic residues" evidence="1">
    <location>
        <begin position="68"/>
        <end position="79"/>
    </location>
</feature>
<name>A0AAD8HNC3_9APIA</name>
<organism evidence="2 3">
    <name type="scientific">Heracleum sosnowskyi</name>
    <dbReference type="NCBI Taxonomy" id="360622"/>
    <lineage>
        <taxon>Eukaryota</taxon>
        <taxon>Viridiplantae</taxon>
        <taxon>Streptophyta</taxon>
        <taxon>Embryophyta</taxon>
        <taxon>Tracheophyta</taxon>
        <taxon>Spermatophyta</taxon>
        <taxon>Magnoliopsida</taxon>
        <taxon>eudicotyledons</taxon>
        <taxon>Gunneridae</taxon>
        <taxon>Pentapetalae</taxon>
        <taxon>asterids</taxon>
        <taxon>campanulids</taxon>
        <taxon>Apiales</taxon>
        <taxon>Apiaceae</taxon>
        <taxon>Apioideae</taxon>
        <taxon>apioid superclade</taxon>
        <taxon>Tordylieae</taxon>
        <taxon>Tordyliinae</taxon>
        <taxon>Heracleum</taxon>
    </lineage>
</organism>
<proteinExistence type="predicted"/>
<feature type="compositionally biased region" description="Basic and acidic residues" evidence="1">
    <location>
        <begin position="105"/>
        <end position="116"/>
    </location>
</feature>
<feature type="compositionally biased region" description="Basic and acidic residues" evidence="1">
    <location>
        <begin position="87"/>
        <end position="96"/>
    </location>
</feature>
<reference evidence="2" key="1">
    <citation type="submission" date="2023-02" db="EMBL/GenBank/DDBJ databases">
        <title>Genome of toxic invasive species Heracleum sosnowskyi carries increased number of genes despite the absence of recent whole-genome duplications.</title>
        <authorList>
            <person name="Schelkunov M."/>
            <person name="Shtratnikova V."/>
            <person name="Makarenko M."/>
            <person name="Klepikova A."/>
            <person name="Omelchenko D."/>
            <person name="Novikova G."/>
            <person name="Obukhova E."/>
            <person name="Bogdanov V."/>
            <person name="Penin A."/>
            <person name="Logacheva M."/>
        </authorList>
    </citation>
    <scope>NUCLEOTIDE SEQUENCE</scope>
    <source>
        <strain evidence="2">Hsosn_3</strain>
        <tissue evidence="2">Leaf</tissue>
    </source>
</reference>
<feature type="compositionally biased region" description="Basic residues" evidence="1">
    <location>
        <begin position="35"/>
        <end position="49"/>
    </location>
</feature>
<protein>
    <submittedName>
        <fullName evidence="2">Uncharacterized protein</fullName>
    </submittedName>
</protein>
<dbReference type="EMBL" id="JAUIZM010000008">
    <property type="protein sequence ID" value="KAK1369836.1"/>
    <property type="molecule type" value="Genomic_DNA"/>
</dbReference>
<accession>A0AAD8HNC3</accession>
<comment type="caution">
    <text evidence="2">The sequence shown here is derived from an EMBL/GenBank/DDBJ whole genome shotgun (WGS) entry which is preliminary data.</text>
</comment>
<feature type="compositionally biased region" description="Basic and acidic residues" evidence="1">
    <location>
        <begin position="1"/>
        <end position="13"/>
    </location>
</feature>
<sequence length="130" mass="14893">MSSQDTTKEEKVQTQKQDAQNNQLPGTNENDKDNKHHQKKPRKKQHRPSKPSTTENHPVPIWESGLPEESKELIVDDHSFPMGDNGIPKESKESKKAWSTQEDQSENHKEGKKSPSEDQDGSIYGYSWQL</sequence>
<dbReference type="AlphaFoldDB" id="A0AAD8HNC3"/>
<evidence type="ECO:0000313" key="2">
    <source>
        <dbReference type="EMBL" id="KAK1369836.1"/>
    </source>
</evidence>
<evidence type="ECO:0000256" key="1">
    <source>
        <dbReference type="SAM" id="MobiDB-lite"/>
    </source>
</evidence>
<keyword evidence="3" id="KW-1185">Reference proteome</keyword>